<reference evidence="1" key="1">
    <citation type="journal article" date="2019" name="Arch. Virol.">
        <title>Discovery of three RNA viruses using ant transcriptomic datasets.</title>
        <authorList>
            <person name="Kleanthous E."/>
            <person name="Olendraite I."/>
            <person name="Lukhovitskaya N.I."/>
            <person name="Firth A.E."/>
        </authorList>
    </citation>
    <scope>NUCLEOTIDE SEQUENCE</scope>
    <source>
        <strain evidence="1">Cambridge</strain>
    </source>
</reference>
<dbReference type="GeneID" id="80535897"/>
<name>A0A3G5FMD0_9MONO</name>
<keyword evidence="1" id="KW-0261">Viral envelope protein</keyword>
<dbReference type="RefSeq" id="YP_010797902.1">
    <property type="nucleotide sequence ID" value="NC_076249.1"/>
</dbReference>
<dbReference type="KEGG" id="vg:80535897"/>
<sequence length="527" mass="60942">MRPSCLLLALAAVCVTGRSPLLCQRKRGLRVFKKDEPLNCLSNAHVQTVEVQLKVPSFKEAHASGHWTGLYKATCETHYFFWGSYTREFWHVSVPLLSTQRNDIKQGGCPSLTHPVPLLHHPEPSCVYTWPKQTNTEIMYCITRPTTIRKLYGQPLTSDEEQLDERTVQNNGAFTVTGAVVHWEQNIIEPTQKEVKYTGVALLQENQLIIESLQEGFMLLPGPTNDGPYEVWKTIEGYELRILQKTRNKRQSYQEAMQGEITSKLQYESYIMDQYLQKFQQTCFKQQLTTRTLDTIYKENADEYARALLNETDITAATAGDYLLVWPCKRPEIWYIREQEDEQVCTQDIPIIYTSDAKNYTGYYKIRTGRIVNDTNRLPCESVQTTPFMKDERLYTWDGRCVTRISTEGVKGFAYPNQGAHMAPVWSNHWLYHESDFHREPPLYLTKRDIELQQLVQHTDTYTNTVGVPFMNMPSLPSLARCLELFSLTGGFLYLMGLILTRLTRQNRPPPTGTSPLELYRLMRQNT</sequence>
<dbReference type="GO" id="GO:0019031">
    <property type="term" value="C:viral envelope"/>
    <property type="evidence" value="ECO:0007669"/>
    <property type="project" value="UniProtKB-KW"/>
</dbReference>
<evidence type="ECO:0000313" key="2">
    <source>
        <dbReference type="Proteomes" id="UP000676385"/>
    </source>
</evidence>
<dbReference type="Pfam" id="PF06208">
    <property type="entry name" value="BDV_G"/>
    <property type="match status" value="1"/>
</dbReference>
<accession>A0A3G5FMD0</accession>
<dbReference type="Proteomes" id="UP000676385">
    <property type="component" value="Segment"/>
</dbReference>
<evidence type="ECO:0000313" key="1">
    <source>
        <dbReference type="EMBL" id="AYW51537.1"/>
    </source>
</evidence>
<keyword evidence="2" id="KW-1185">Reference proteome</keyword>
<keyword evidence="1" id="KW-0946">Virion</keyword>
<dbReference type="InterPro" id="IPR009344">
    <property type="entry name" value="BDV_G"/>
</dbReference>
<proteinExistence type="predicted"/>
<protein>
    <submittedName>
        <fullName evidence="1">Envelope glycoprotein</fullName>
    </submittedName>
</protein>
<dbReference type="EMBL" id="MH477287">
    <property type="protein sequence ID" value="AYW51537.1"/>
    <property type="molecule type" value="Viral_cRNA"/>
</dbReference>
<organism evidence="1">
    <name type="scientific">Formica fusca virus 1</name>
    <dbReference type="NCBI Taxonomy" id="2018499"/>
    <lineage>
        <taxon>Viruses</taxon>
        <taxon>Riboviria</taxon>
        <taxon>Orthornavirae</taxon>
        <taxon>Negarnaviricota</taxon>
        <taxon>Haploviricotina</taxon>
        <taxon>Monjiviricetes</taxon>
        <taxon>Mononegavirales</taxon>
        <taxon>Nyamiviridae</taxon>
        <taxon>Formivirus</taxon>
        <taxon>Formivirus angliae</taxon>
    </lineage>
</organism>